<accession>A0A2S4UQR5</accession>
<feature type="region of interest" description="Disordered" evidence="1">
    <location>
        <begin position="30"/>
        <end position="132"/>
    </location>
</feature>
<keyword evidence="4" id="KW-1185">Reference proteome</keyword>
<dbReference type="Proteomes" id="UP000238274">
    <property type="component" value="Unassembled WGS sequence"/>
</dbReference>
<feature type="region of interest" description="Disordered" evidence="1">
    <location>
        <begin position="153"/>
        <end position="193"/>
    </location>
</feature>
<protein>
    <recommendedName>
        <fullName evidence="2">Tet-like 2OG-Fe(II) oxygenase domain-containing protein</fullName>
    </recommendedName>
</protein>
<evidence type="ECO:0000313" key="4">
    <source>
        <dbReference type="Proteomes" id="UP000238274"/>
    </source>
</evidence>
<sequence length="465" mass="53001">MMVLGKRHFCLLYDSDFEFSMAMGVNGPDQVTKPSKKPAIGMVEPDTKATANNIETDKPSTHTEPTPLEGITRREEARRSLLAYGPLPSNTAKRSRADRKKDLRAKKQKTGRDTGYQQAISSEPRSHPALLHLDKKVSEFDLYPEISKEIEEKQVQKDKLIVESEEEEEEKPRNGTDDPPKLRGFPREPTEEEHISALKQVDDSFRSAKFGRNYRDYRFPKIGEMSPTQREDYEFLCDFFHCCKQFISAVKLEGIDEGDDIMAAIGWSKENKDHLEIIDEFQNKEAIQANQTGYLKLMERLLAMCGEQNSKTYDSNFVYRSPFQGRRNHAAIELRIIKTTNLAFPWTSLYDHRPSNDEQVDVPLSFGMIIPSFKSNGKIGLEADGHRIDNGNFVFPISRSLSTFPPDTICSIIFRAHQYRYTTLKSTPFGDSSRLGICIQAPPSKLNENTQFPSVSDQKPDNVIN</sequence>
<evidence type="ECO:0000313" key="3">
    <source>
        <dbReference type="EMBL" id="POV99537.1"/>
    </source>
</evidence>
<dbReference type="AlphaFoldDB" id="A0A2S4UQR5"/>
<feature type="compositionally biased region" description="Basic and acidic residues" evidence="1">
    <location>
        <begin position="153"/>
        <end position="162"/>
    </location>
</feature>
<name>A0A2S4UQR5_9BASI</name>
<comment type="caution">
    <text evidence="3">The sequence shown here is derived from an EMBL/GenBank/DDBJ whole genome shotgun (WGS) entry which is preliminary data.</text>
</comment>
<reference evidence="4" key="2">
    <citation type="journal article" date="2018" name="BMC Genomics">
        <title>Genomic insights into host adaptation between the wheat stripe rust pathogen (Puccinia striiformis f. sp. tritici) and the barley stripe rust pathogen (Puccinia striiformis f. sp. hordei).</title>
        <authorList>
            <person name="Xia C."/>
            <person name="Wang M."/>
            <person name="Yin C."/>
            <person name="Cornejo O.E."/>
            <person name="Hulbert S.H."/>
            <person name="Chen X."/>
        </authorList>
    </citation>
    <scope>NUCLEOTIDE SEQUENCE [LARGE SCALE GENOMIC DNA]</scope>
    <source>
        <strain evidence="4">93TX-2</strain>
    </source>
</reference>
<proteinExistence type="predicted"/>
<feature type="domain" description="Tet-like 2OG-Fe(II) oxygenase" evidence="2">
    <location>
        <begin position="226"/>
        <end position="426"/>
    </location>
</feature>
<evidence type="ECO:0000259" key="2">
    <source>
        <dbReference type="Pfam" id="PF20515"/>
    </source>
</evidence>
<reference evidence="4" key="3">
    <citation type="journal article" date="2018" name="Mol. Plant Microbe Interact.">
        <title>Genome sequence resources for the wheat stripe rust pathogen (Puccinia striiformis f. sp. tritici) and the barley stripe rust pathogen (Puccinia striiformis f. sp. hordei).</title>
        <authorList>
            <person name="Xia C."/>
            <person name="Wang M."/>
            <person name="Yin C."/>
            <person name="Cornejo O.E."/>
            <person name="Hulbert S.H."/>
            <person name="Chen X."/>
        </authorList>
    </citation>
    <scope>NUCLEOTIDE SEQUENCE [LARGE SCALE GENOMIC DNA]</scope>
    <source>
        <strain evidence="4">93TX-2</strain>
    </source>
</reference>
<dbReference type="EMBL" id="PKSM01000271">
    <property type="protein sequence ID" value="POV99537.1"/>
    <property type="molecule type" value="Genomic_DNA"/>
</dbReference>
<feature type="compositionally biased region" description="Basic and acidic residues" evidence="1">
    <location>
        <begin position="170"/>
        <end position="193"/>
    </location>
</feature>
<evidence type="ECO:0000256" key="1">
    <source>
        <dbReference type="SAM" id="MobiDB-lite"/>
    </source>
</evidence>
<dbReference type="VEuPathDB" id="FungiDB:PSHT_13475"/>
<feature type="compositionally biased region" description="Basic residues" evidence="1">
    <location>
        <begin position="93"/>
        <end position="109"/>
    </location>
</feature>
<organism evidence="3 4">
    <name type="scientific">Puccinia striiformis</name>
    <dbReference type="NCBI Taxonomy" id="27350"/>
    <lineage>
        <taxon>Eukaryota</taxon>
        <taxon>Fungi</taxon>
        <taxon>Dikarya</taxon>
        <taxon>Basidiomycota</taxon>
        <taxon>Pucciniomycotina</taxon>
        <taxon>Pucciniomycetes</taxon>
        <taxon>Pucciniales</taxon>
        <taxon>Pucciniaceae</taxon>
        <taxon>Puccinia</taxon>
    </lineage>
</organism>
<dbReference type="VEuPathDB" id="FungiDB:PSTT_11681"/>
<gene>
    <name evidence="3" type="ORF">PSHT_13475</name>
</gene>
<reference evidence="3 4" key="1">
    <citation type="submission" date="2017-12" db="EMBL/GenBank/DDBJ databases">
        <title>Gene loss provides genomic basis for host adaptation in cereal stripe rust fungi.</title>
        <authorList>
            <person name="Xia C."/>
        </authorList>
    </citation>
    <scope>NUCLEOTIDE SEQUENCE [LARGE SCALE GENOMIC DNA]</scope>
    <source>
        <strain evidence="3 4">93TX-2</strain>
    </source>
</reference>
<dbReference type="InterPro" id="IPR046798">
    <property type="entry name" value="2OG-FeII_Oxy_6"/>
</dbReference>
<dbReference type="Pfam" id="PF20515">
    <property type="entry name" value="2OG-FeII_Oxy_6"/>
    <property type="match status" value="1"/>
</dbReference>